<dbReference type="GO" id="GO:0016887">
    <property type="term" value="F:ATP hydrolysis activity"/>
    <property type="evidence" value="ECO:0007669"/>
    <property type="project" value="InterPro"/>
</dbReference>
<feature type="domain" description="ABC transporter" evidence="12">
    <location>
        <begin position="338"/>
        <end position="572"/>
    </location>
</feature>
<gene>
    <name evidence="14" type="ORF">BDD16_004116</name>
</gene>
<dbReference type="CDD" id="cd18552">
    <property type="entry name" value="ABC_6TM_MsbA_like"/>
    <property type="match status" value="1"/>
</dbReference>
<dbReference type="PROSITE" id="PS50929">
    <property type="entry name" value="ABC_TM1F"/>
    <property type="match status" value="1"/>
</dbReference>
<keyword evidence="9" id="KW-0445">Lipid transport</keyword>
<dbReference type="InterPro" id="IPR017871">
    <property type="entry name" value="ABC_transporter-like_CS"/>
</dbReference>
<comment type="subcellular location">
    <subcellularLocation>
        <location evidence="1">Cell membrane</location>
        <topology evidence="1">Multi-pass membrane protein</topology>
    </subcellularLocation>
</comment>
<evidence type="ECO:0000256" key="9">
    <source>
        <dbReference type="ARBA" id="ARBA00023055"/>
    </source>
</evidence>
<keyword evidence="7" id="KW-1278">Translocase</keyword>
<dbReference type="InterPro" id="IPR003439">
    <property type="entry name" value="ABC_transporter-like_ATP-bd"/>
</dbReference>
<dbReference type="Pfam" id="PF00005">
    <property type="entry name" value="ABC_tran"/>
    <property type="match status" value="1"/>
</dbReference>
<feature type="transmembrane region" description="Helical" evidence="11">
    <location>
        <begin position="164"/>
        <end position="181"/>
    </location>
</feature>
<dbReference type="GO" id="GO:0005886">
    <property type="term" value="C:plasma membrane"/>
    <property type="evidence" value="ECO:0007669"/>
    <property type="project" value="UniProtKB-SubCell"/>
</dbReference>
<evidence type="ECO:0000256" key="11">
    <source>
        <dbReference type="SAM" id="Phobius"/>
    </source>
</evidence>
<feature type="transmembrane region" description="Helical" evidence="11">
    <location>
        <begin position="63"/>
        <end position="90"/>
    </location>
</feature>
<dbReference type="PANTHER" id="PTHR43394">
    <property type="entry name" value="ATP-DEPENDENT PERMEASE MDL1, MITOCHONDRIAL"/>
    <property type="match status" value="1"/>
</dbReference>
<dbReference type="NCBIfam" id="TIGR02203">
    <property type="entry name" value="MsbA_lipidA"/>
    <property type="match status" value="1"/>
</dbReference>
<evidence type="ECO:0000256" key="10">
    <source>
        <dbReference type="ARBA" id="ARBA00023136"/>
    </source>
</evidence>
<accession>A0A7Y9ULU4</accession>
<dbReference type="Gene3D" id="3.40.50.300">
    <property type="entry name" value="P-loop containing nucleotide triphosphate hydrolases"/>
    <property type="match status" value="1"/>
</dbReference>
<evidence type="ECO:0000256" key="4">
    <source>
        <dbReference type="ARBA" id="ARBA00022692"/>
    </source>
</evidence>
<dbReference type="Pfam" id="PF00664">
    <property type="entry name" value="ABC_membrane"/>
    <property type="match status" value="1"/>
</dbReference>
<evidence type="ECO:0000256" key="3">
    <source>
        <dbReference type="ARBA" id="ARBA00022475"/>
    </source>
</evidence>
<evidence type="ECO:0000256" key="1">
    <source>
        <dbReference type="ARBA" id="ARBA00004651"/>
    </source>
</evidence>
<feature type="transmembrane region" description="Helical" evidence="11">
    <location>
        <begin position="21"/>
        <end position="43"/>
    </location>
</feature>
<evidence type="ECO:0000256" key="7">
    <source>
        <dbReference type="ARBA" id="ARBA00022967"/>
    </source>
</evidence>
<keyword evidence="4 11" id="KW-0812">Transmembrane</keyword>
<protein>
    <submittedName>
        <fullName evidence="14">Subfamily B ATP-binding cassette protein MsbA</fullName>
        <ecNumber evidence="14">3.6.3.-</ecNumber>
    </submittedName>
</protein>
<sequence>MKALLQRLRRIWPYFSPSRMGFIVSAVCTVIVAATEPMVPSLMQHLLDAGFKQGAAGIPLWQVPVAIIGLFAVRGAAGYVGQYTLAWVAYRGTQAMREALFRRLMDAHPQLYATHSTSTLTNIVAHEVQSGALQLSTSGLTLLRDLLTLAALLGYLLWMNWQLTLFVAVLFPAVAFVMRTLSRRLHRLTLQGQQATDELAYTVEENVQAWRVVRMHGAQQHQTARFLSMSEDMRHIAMKSVAAAATMTPLTQVLSAIALSAVIVTALWQSGQDGQTVGGFVGFVMAMLMLVAPIKRLSEVAVPITRGLASLERGMTMIDEAPVERDGPFDPGRALGDITFEHVTVTYGEQNTPALQDIDLHIPAGQVVALVGPSGAGKTTLINLLARFVEPTAGTICIDNTPLADWRVTALRQQFALVSQDVVLFNDSVAANVALGQTVDRVRVEAALRAANLHDFAAALPDGIDTRIGHNGQRLSGGQRQRLAIARAIYKDAPILILDEATSALDSESERLVQSALERLMVGRTAIVIAHRLSTIERANRVVVLEGGRIVEQGTQAELLAQGGLFARLHALQFQT</sequence>
<evidence type="ECO:0000259" key="13">
    <source>
        <dbReference type="PROSITE" id="PS50929"/>
    </source>
</evidence>
<dbReference type="SUPFAM" id="SSF90123">
    <property type="entry name" value="ABC transporter transmembrane region"/>
    <property type="match status" value="1"/>
</dbReference>
<dbReference type="GO" id="GO:0015421">
    <property type="term" value="F:ABC-type oligopeptide transporter activity"/>
    <property type="evidence" value="ECO:0007669"/>
    <property type="project" value="TreeGrafter"/>
</dbReference>
<dbReference type="InterPro" id="IPR027417">
    <property type="entry name" value="P-loop_NTPase"/>
</dbReference>
<keyword evidence="14" id="KW-0378">Hydrolase</keyword>
<evidence type="ECO:0000256" key="2">
    <source>
        <dbReference type="ARBA" id="ARBA00022448"/>
    </source>
</evidence>
<reference evidence="14 15" key="1">
    <citation type="submission" date="2020-07" db="EMBL/GenBank/DDBJ databases">
        <title>Genomic Encyclopedia of Archaeal and Bacterial Type Strains, Phase II (KMG-II): from individual species to whole genera.</title>
        <authorList>
            <person name="Goeker M."/>
        </authorList>
    </citation>
    <scope>NUCLEOTIDE SEQUENCE [LARGE SCALE GENOMIC DNA]</scope>
    <source>
        <strain evidence="14 15">DSM 21226</strain>
    </source>
</reference>
<name>A0A7Y9ULU4_9BURK</name>
<dbReference type="Proteomes" id="UP000518288">
    <property type="component" value="Unassembled WGS sequence"/>
</dbReference>
<dbReference type="Gene3D" id="1.20.1560.10">
    <property type="entry name" value="ABC transporter type 1, transmembrane domain"/>
    <property type="match status" value="1"/>
</dbReference>
<keyword evidence="15" id="KW-1185">Reference proteome</keyword>
<feature type="transmembrane region" description="Helical" evidence="11">
    <location>
        <begin position="274"/>
        <end position="294"/>
    </location>
</feature>
<evidence type="ECO:0000256" key="5">
    <source>
        <dbReference type="ARBA" id="ARBA00022741"/>
    </source>
</evidence>
<evidence type="ECO:0000259" key="12">
    <source>
        <dbReference type="PROSITE" id="PS50893"/>
    </source>
</evidence>
<keyword evidence="5" id="KW-0547">Nucleotide-binding</keyword>
<dbReference type="PANTHER" id="PTHR43394:SF1">
    <property type="entry name" value="ATP-BINDING CASSETTE SUB-FAMILY B MEMBER 10, MITOCHONDRIAL"/>
    <property type="match status" value="1"/>
</dbReference>
<dbReference type="InterPro" id="IPR003593">
    <property type="entry name" value="AAA+_ATPase"/>
</dbReference>
<keyword evidence="8 11" id="KW-1133">Transmembrane helix</keyword>
<dbReference type="SMART" id="SM00382">
    <property type="entry name" value="AAA"/>
    <property type="match status" value="1"/>
</dbReference>
<proteinExistence type="predicted"/>
<dbReference type="GO" id="GO:0005524">
    <property type="term" value="F:ATP binding"/>
    <property type="evidence" value="ECO:0007669"/>
    <property type="project" value="UniProtKB-KW"/>
</dbReference>
<keyword evidence="6 14" id="KW-0067">ATP-binding</keyword>
<dbReference type="PROSITE" id="PS00211">
    <property type="entry name" value="ABC_TRANSPORTER_1"/>
    <property type="match status" value="1"/>
</dbReference>
<dbReference type="EC" id="3.6.3.-" evidence="14"/>
<keyword evidence="2" id="KW-0813">Transport</keyword>
<dbReference type="InterPro" id="IPR011527">
    <property type="entry name" value="ABC1_TM_dom"/>
</dbReference>
<evidence type="ECO:0000313" key="14">
    <source>
        <dbReference type="EMBL" id="NYG35130.1"/>
    </source>
</evidence>
<comment type="caution">
    <text evidence="14">The sequence shown here is derived from an EMBL/GenBank/DDBJ whole genome shotgun (WGS) entry which is preliminary data.</text>
</comment>
<dbReference type="EMBL" id="JACCFH010000001">
    <property type="protein sequence ID" value="NYG35130.1"/>
    <property type="molecule type" value="Genomic_DNA"/>
</dbReference>
<dbReference type="InterPro" id="IPR039421">
    <property type="entry name" value="Type_1_exporter"/>
</dbReference>
<dbReference type="AlphaFoldDB" id="A0A7Y9ULU4"/>
<dbReference type="PROSITE" id="PS50893">
    <property type="entry name" value="ABC_TRANSPORTER_2"/>
    <property type="match status" value="1"/>
</dbReference>
<organism evidence="14 15">
    <name type="scientific">Sphaerotilus montanus</name>
    <dbReference type="NCBI Taxonomy" id="522889"/>
    <lineage>
        <taxon>Bacteria</taxon>
        <taxon>Pseudomonadati</taxon>
        <taxon>Pseudomonadota</taxon>
        <taxon>Betaproteobacteria</taxon>
        <taxon>Burkholderiales</taxon>
        <taxon>Sphaerotilaceae</taxon>
        <taxon>Sphaerotilus</taxon>
    </lineage>
</organism>
<keyword evidence="10 11" id="KW-0472">Membrane</keyword>
<feature type="transmembrane region" description="Helical" evidence="11">
    <location>
        <begin position="241"/>
        <end position="268"/>
    </location>
</feature>
<dbReference type="FunFam" id="3.40.50.300:FF:000221">
    <property type="entry name" value="Multidrug ABC transporter ATP-binding protein"/>
    <property type="match status" value="1"/>
</dbReference>
<dbReference type="SUPFAM" id="SSF52540">
    <property type="entry name" value="P-loop containing nucleoside triphosphate hydrolases"/>
    <property type="match status" value="1"/>
</dbReference>
<dbReference type="InterPro" id="IPR011917">
    <property type="entry name" value="ABC_transpr_lipidA"/>
</dbReference>
<feature type="domain" description="ABC transmembrane type-1" evidence="13">
    <location>
        <begin position="23"/>
        <end position="306"/>
    </location>
</feature>
<evidence type="ECO:0000313" key="15">
    <source>
        <dbReference type="Proteomes" id="UP000518288"/>
    </source>
</evidence>
<keyword evidence="3" id="KW-1003">Cell membrane</keyword>
<dbReference type="RefSeq" id="WP_179635678.1">
    <property type="nucleotide sequence ID" value="NZ_JACCFH010000001.1"/>
</dbReference>
<dbReference type="InterPro" id="IPR036640">
    <property type="entry name" value="ABC1_TM_sf"/>
</dbReference>
<dbReference type="GO" id="GO:0034040">
    <property type="term" value="F:ATPase-coupled lipid transmembrane transporter activity"/>
    <property type="evidence" value="ECO:0007669"/>
    <property type="project" value="InterPro"/>
</dbReference>
<evidence type="ECO:0000256" key="6">
    <source>
        <dbReference type="ARBA" id="ARBA00022840"/>
    </source>
</evidence>
<evidence type="ECO:0000256" key="8">
    <source>
        <dbReference type="ARBA" id="ARBA00022989"/>
    </source>
</evidence>